<keyword evidence="4" id="KW-1185">Reference proteome</keyword>
<keyword evidence="2" id="KW-0560">Oxidoreductase</keyword>
<dbReference type="KEGG" id="psin:CAK95_28780"/>
<dbReference type="Pfam" id="PF13561">
    <property type="entry name" value="adh_short_C2"/>
    <property type="match status" value="1"/>
</dbReference>
<dbReference type="PRINTS" id="PR00080">
    <property type="entry name" value="SDRFAMILY"/>
</dbReference>
<dbReference type="Proteomes" id="UP000194137">
    <property type="component" value="Chromosome"/>
</dbReference>
<dbReference type="STRING" id="1235591.CAK95_28780"/>
<dbReference type="EMBL" id="CP021112">
    <property type="protein sequence ID" value="ARQ02651.1"/>
    <property type="molecule type" value="Genomic_DNA"/>
</dbReference>
<dbReference type="InterPro" id="IPR002347">
    <property type="entry name" value="SDR_fam"/>
</dbReference>
<dbReference type="OrthoDB" id="9804774at2"/>
<dbReference type="AlphaFoldDB" id="A0A1W6ZZT8"/>
<evidence type="ECO:0000256" key="1">
    <source>
        <dbReference type="ARBA" id="ARBA00006484"/>
    </source>
</evidence>
<dbReference type="InterPro" id="IPR036291">
    <property type="entry name" value="NAD(P)-bd_dom_sf"/>
</dbReference>
<comment type="similarity">
    <text evidence="1">Belongs to the short-chain dehydrogenases/reductases (SDR) family.</text>
</comment>
<sequence length="262" mass="27142">MSLGMFSLDGRVAAVTGAASGLGLAMAEALAWAGAHVALLDIDEAGLERAADAIRASGGKTETARLDVSDRAAIRTVIDGIADRHGRLDTVIANAGVTAGPGYRTEIGQINAVDDKVWDRVLGINLSGVFVTMQAAAKHMKRQRAGRIVAVASVAGLKSEVMCGYAYTATKAAVVNLVRQAAMEMAEYNVMVNGIAPGPFRTNIAGGRIKDPEIEAEFASMVPLGRIATTEEIKGLTLLLSSPASSFMTGTTIPIDGGIMAK</sequence>
<protein>
    <submittedName>
        <fullName evidence="3">Short-chain dehydrogenase</fullName>
    </submittedName>
</protein>
<accession>A0A1W6ZZT8</accession>
<dbReference type="InterPro" id="IPR020904">
    <property type="entry name" value="Sc_DH/Rdtase_CS"/>
</dbReference>
<dbReference type="SUPFAM" id="SSF51735">
    <property type="entry name" value="NAD(P)-binding Rossmann-fold domains"/>
    <property type="match status" value="1"/>
</dbReference>
<reference evidence="3 4" key="1">
    <citation type="submission" date="2017-05" db="EMBL/GenBank/DDBJ databases">
        <title>Full genome sequence of Pseudorhodoplanes sinuspersici.</title>
        <authorList>
            <person name="Dastgheib S.M.M."/>
            <person name="Shavandi M."/>
            <person name="Tirandaz H."/>
        </authorList>
    </citation>
    <scope>NUCLEOTIDE SEQUENCE [LARGE SCALE GENOMIC DNA]</scope>
    <source>
        <strain evidence="3 4">RIPI110</strain>
    </source>
</reference>
<dbReference type="PANTHER" id="PTHR42760">
    <property type="entry name" value="SHORT-CHAIN DEHYDROGENASES/REDUCTASES FAMILY MEMBER"/>
    <property type="match status" value="1"/>
</dbReference>
<proteinExistence type="inferred from homology"/>
<evidence type="ECO:0000313" key="3">
    <source>
        <dbReference type="EMBL" id="ARQ02651.1"/>
    </source>
</evidence>
<dbReference type="PROSITE" id="PS00061">
    <property type="entry name" value="ADH_SHORT"/>
    <property type="match status" value="1"/>
</dbReference>
<organism evidence="3 4">
    <name type="scientific">Pseudorhodoplanes sinuspersici</name>
    <dbReference type="NCBI Taxonomy" id="1235591"/>
    <lineage>
        <taxon>Bacteria</taxon>
        <taxon>Pseudomonadati</taxon>
        <taxon>Pseudomonadota</taxon>
        <taxon>Alphaproteobacteria</taxon>
        <taxon>Hyphomicrobiales</taxon>
        <taxon>Pseudorhodoplanes</taxon>
    </lineage>
</organism>
<dbReference type="PRINTS" id="PR00081">
    <property type="entry name" value="GDHRDH"/>
</dbReference>
<gene>
    <name evidence="3" type="ORF">CAK95_28780</name>
</gene>
<evidence type="ECO:0000256" key="2">
    <source>
        <dbReference type="ARBA" id="ARBA00023002"/>
    </source>
</evidence>
<evidence type="ECO:0000313" key="4">
    <source>
        <dbReference type="Proteomes" id="UP000194137"/>
    </source>
</evidence>
<name>A0A1W6ZZT8_9HYPH</name>
<dbReference type="Gene3D" id="3.40.50.720">
    <property type="entry name" value="NAD(P)-binding Rossmann-like Domain"/>
    <property type="match status" value="1"/>
</dbReference>
<dbReference type="FunFam" id="3.40.50.720:FF:000084">
    <property type="entry name" value="Short-chain dehydrogenase reductase"/>
    <property type="match status" value="1"/>
</dbReference>
<dbReference type="GO" id="GO:0016616">
    <property type="term" value="F:oxidoreductase activity, acting on the CH-OH group of donors, NAD or NADP as acceptor"/>
    <property type="evidence" value="ECO:0007669"/>
    <property type="project" value="TreeGrafter"/>
</dbReference>
<dbReference type="PANTHER" id="PTHR42760:SF133">
    <property type="entry name" value="3-OXOACYL-[ACYL-CARRIER-PROTEIN] REDUCTASE"/>
    <property type="match status" value="1"/>
</dbReference>